<protein>
    <submittedName>
        <fullName evidence="2">STAS domain-containing protein</fullName>
    </submittedName>
</protein>
<evidence type="ECO:0000313" key="2">
    <source>
        <dbReference type="EMBL" id="NNH22162.1"/>
    </source>
</evidence>
<dbReference type="Proteomes" id="UP000555552">
    <property type="component" value="Unassembled WGS sequence"/>
</dbReference>
<dbReference type="AlphaFoldDB" id="A0A849BMZ1"/>
<dbReference type="PROSITE" id="PS50801">
    <property type="entry name" value="STAS"/>
    <property type="match status" value="1"/>
</dbReference>
<evidence type="ECO:0000259" key="1">
    <source>
        <dbReference type="PROSITE" id="PS50801"/>
    </source>
</evidence>
<dbReference type="InterPro" id="IPR058548">
    <property type="entry name" value="MlaB-like_STAS"/>
</dbReference>
<sequence length="108" mass="11339">MTAPRPGLTVSLDLNDNTAVLAVTGPLTVASLPSVTEIVDRLLLLAGPRLRVDLHQCTSCDTRVAEWLATTRSHLEAGGGALTLTGRPDQVPPAWEATLTVASPTRTT</sequence>
<dbReference type="Pfam" id="PF13466">
    <property type="entry name" value="STAS_2"/>
    <property type="match status" value="1"/>
</dbReference>
<dbReference type="Gene3D" id="3.30.750.24">
    <property type="entry name" value="STAS domain"/>
    <property type="match status" value="1"/>
</dbReference>
<dbReference type="CDD" id="cd07043">
    <property type="entry name" value="STAS_anti-anti-sigma_factors"/>
    <property type="match status" value="1"/>
</dbReference>
<proteinExistence type="predicted"/>
<dbReference type="SUPFAM" id="SSF52091">
    <property type="entry name" value="SpoIIaa-like"/>
    <property type="match status" value="1"/>
</dbReference>
<comment type="caution">
    <text evidence="2">The sequence shown here is derived from an EMBL/GenBank/DDBJ whole genome shotgun (WGS) entry which is preliminary data.</text>
</comment>
<dbReference type="RefSeq" id="WP_171202015.1">
    <property type="nucleotide sequence ID" value="NZ_BAAANP010000015.1"/>
</dbReference>
<accession>A0A849BMZ1</accession>
<dbReference type="InterPro" id="IPR002645">
    <property type="entry name" value="STAS_dom"/>
</dbReference>
<gene>
    <name evidence="2" type="ORF">HLB09_03490</name>
</gene>
<name>A0A849BMZ1_9ACTN</name>
<feature type="domain" description="STAS" evidence="1">
    <location>
        <begin position="8"/>
        <end position="91"/>
    </location>
</feature>
<organism evidence="2 3">
    <name type="scientific">Pseudokineococcus marinus</name>
    <dbReference type="NCBI Taxonomy" id="351215"/>
    <lineage>
        <taxon>Bacteria</taxon>
        <taxon>Bacillati</taxon>
        <taxon>Actinomycetota</taxon>
        <taxon>Actinomycetes</taxon>
        <taxon>Kineosporiales</taxon>
        <taxon>Kineosporiaceae</taxon>
        <taxon>Pseudokineococcus</taxon>
    </lineage>
</organism>
<keyword evidence="3" id="KW-1185">Reference proteome</keyword>
<reference evidence="2 3" key="1">
    <citation type="submission" date="2020-05" db="EMBL/GenBank/DDBJ databases">
        <title>MicrobeNet Type strains.</title>
        <authorList>
            <person name="Nicholson A.C."/>
        </authorList>
    </citation>
    <scope>NUCLEOTIDE SEQUENCE [LARGE SCALE GENOMIC DNA]</scope>
    <source>
        <strain evidence="2 3">JCM 14547</strain>
    </source>
</reference>
<dbReference type="InterPro" id="IPR036513">
    <property type="entry name" value="STAS_dom_sf"/>
</dbReference>
<dbReference type="EMBL" id="JABEMA010000023">
    <property type="protein sequence ID" value="NNH22162.1"/>
    <property type="molecule type" value="Genomic_DNA"/>
</dbReference>
<evidence type="ECO:0000313" key="3">
    <source>
        <dbReference type="Proteomes" id="UP000555552"/>
    </source>
</evidence>